<accession>A0ABN1A513</accession>
<proteinExistence type="predicted"/>
<evidence type="ECO:0000313" key="7">
    <source>
        <dbReference type="EMBL" id="GAA0467692.1"/>
    </source>
</evidence>
<dbReference type="InterPro" id="IPR050307">
    <property type="entry name" value="Sterol_Desaturase_Related"/>
</dbReference>
<evidence type="ECO:0000256" key="2">
    <source>
        <dbReference type="ARBA" id="ARBA00022692"/>
    </source>
</evidence>
<comment type="caution">
    <text evidence="7">The sequence shown here is derived from an EMBL/GenBank/DDBJ whole genome shotgun (WGS) entry which is preliminary data.</text>
</comment>
<evidence type="ECO:0000256" key="1">
    <source>
        <dbReference type="ARBA" id="ARBA00004370"/>
    </source>
</evidence>
<organism evidence="7 8">
    <name type="scientific">Parasphingorhabdus litoris</name>
    <dbReference type="NCBI Taxonomy" id="394733"/>
    <lineage>
        <taxon>Bacteria</taxon>
        <taxon>Pseudomonadati</taxon>
        <taxon>Pseudomonadota</taxon>
        <taxon>Alphaproteobacteria</taxon>
        <taxon>Sphingomonadales</taxon>
        <taxon>Sphingomonadaceae</taxon>
        <taxon>Parasphingorhabdus</taxon>
    </lineage>
</organism>
<reference evidence="7 8" key="1">
    <citation type="journal article" date="2019" name="Int. J. Syst. Evol. Microbiol.">
        <title>The Global Catalogue of Microorganisms (GCM) 10K type strain sequencing project: providing services to taxonomists for standard genome sequencing and annotation.</title>
        <authorList>
            <consortium name="The Broad Institute Genomics Platform"/>
            <consortium name="The Broad Institute Genome Sequencing Center for Infectious Disease"/>
            <person name="Wu L."/>
            <person name="Ma J."/>
        </authorList>
    </citation>
    <scope>NUCLEOTIDE SEQUENCE [LARGE SCALE GENOMIC DNA]</scope>
    <source>
        <strain evidence="7 8">JCM 14162</strain>
    </source>
</reference>
<dbReference type="Pfam" id="PF04116">
    <property type="entry name" value="FA_hydroxylase"/>
    <property type="match status" value="1"/>
</dbReference>
<dbReference type="InterPro" id="IPR006694">
    <property type="entry name" value="Fatty_acid_hydroxylase"/>
</dbReference>
<keyword evidence="4 5" id="KW-0472">Membrane</keyword>
<gene>
    <name evidence="7" type="ORF">GCM10009096_05640</name>
</gene>
<feature type="transmembrane region" description="Helical" evidence="5">
    <location>
        <begin position="93"/>
        <end position="115"/>
    </location>
</feature>
<dbReference type="RefSeq" id="WP_229953901.1">
    <property type="nucleotide sequence ID" value="NZ_BAAAEM010000002.1"/>
</dbReference>
<feature type="transmembrane region" description="Helical" evidence="5">
    <location>
        <begin position="161"/>
        <end position="187"/>
    </location>
</feature>
<name>A0ABN1A513_9SPHN</name>
<evidence type="ECO:0000256" key="5">
    <source>
        <dbReference type="SAM" id="Phobius"/>
    </source>
</evidence>
<feature type="transmembrane region" description="Helical" evidence="5">
    <location>
        <begin position="258"/>
        <end position="279"/>
    </location>
</feature>
<keyword evidence="2 5" id="KW-0812">Transmembrane</keyword>
<keyword evidence="8" id="KW-1185">Reference proteome</keyword>
<keyword evidence="3 5" id="KW-1133">Transmembrane helix</keyword>
<feature type="transmembrane region" description="Helical" evidence="5">
    <location>
        <begin position="67"/>
        <end position="87"/>
    </location>
</feature>
<evidence type="ECO:0000256" key="4">
    <source>
        <dbReference type="ARBA" id="ARBA00023136"/>
    </source>
</evidence>
<evidence type="ECO:0000256" key="3">
    <source>
        <dbReference type="ARBA" id="ARBA00022989"/>
    </source>
</evidence>
<dbReference type="PANTHER" id="PTHR11863">
    <property type="entry name" value="STEROL DESATURASE"/>
    <property type="match status" value="1"/>
</dbReference>
<sequence length="285" mass="32427">MPELFNAIVDHMIGAFTFDLGRYLIAAGTLSLILWAFGKWSAARRIQSRKAGFADYKREFLSSMRTVVVFGLTTISTVLLEAAGWITVMTGEILWPLFIVQLLAMIVAHDAYFYWMHRWLHTKTMFRFSHLHHHKSRTPTPWAAYSFSSFEAMAEAAFVPIYLFIISVVFGGMYPFAIFLFLAHMIVRNVMGHAGVELFPAGWTRNKFVGWITTTTHHDLHHSQGNSNFGLYFTWWDRMMGTEHPEYEARFDAVAKPIRLSVGVTANICIAAFSLLAVATTTNLI</sequence>
<evidence type="ECO:0000313" key="8">
    <source>
        <dbReference type="Proteomes" id="UP001500713"/>
    </source>
</evidence>
<evidence type="ECO:0000259" key="6">
    <source>
        <dbReference type="Pfam" id="PF04116"/>
    </source>
</evidence>
<protein>
    <submittedName>
        <fullName evidence="7">Sterol desaturase family protein</fullName>
    </submittedName>
</protein>
<comment type="subcellular location">
    <subcellularLocation>
        <location evidence="1">Membrane</location>
    </subcellularLocation>
</comment>
<dbReference type="EMBL" id="BAAAEM010000002">
    <property type="protein sequence ID" value="GAA0467692.1"/>
    <property type="molecule type" value="Genomic_DNA"/>
</dbReference>
<feature type="transmembrane region" description="Helical" evidence="5">
    <location>
        <begin position="20"/>
        <end position="40"/>
    </location>
</feature>
<dbReference type="Proteomes" id="UP001500713">
    <property type="component" value="Unassembled WGS sequence"/>
</dbReference>
<feature type="domain" description="Fatty acid hydroxylase" evidence="6">
    <location>
        <begin position="103"/>
        <end position="242"/>
    </location>
</feature>